<feature type="compositionally biased region" description="Basic and acidic residues" evidence="1">
    <location>
        <begin position="728"/>
        <end position="745"/>
    </location>
</feature>
<feature type="compositionally biased region" description="Basic residues" evidence="1">
    <location>
        <begin position="711"/>
        <end position="720"/>
    </location>
</feature>
<feature type="transmembrane region" description="Helical" evidence="2">
    <location>
        <begin position="314"/>
        <end position="333"/>
    </location>
</feature>
<keyword evidence="2" id="KW-0812">Transmembrane</keyword>
<dbReference type="AlphaFoldDB" id="A0AA91Q3A1"/>
<feature type="transmembrane region" description="Helical" evidence="2">
    <location>
        <begin position="411"/>
        <end position="432"/>
    </location>
</feature>
<feature type="domain" description="Calcium channel YVC1-like C-terminal transmembrane" evidence="4">
    <location>
        <begin position="349"/>
        <end position="583"/>
    </location>
</feature>
<name>A0AA91Q3A1_CLALS</name>
<reference evidence="5 6" key="1">
    <citation type="submission" date="2017-04" db="EMBL/GenBank/DDBJ databases">
        <title>Draft genome of the yeast Clavispora lusitaniae type strain CBS 6936.</title>
        <authorList>
            <person name="Durrens P."/>
            <person name="Klopp C."/>
            <person name="Biteau N."/>
            <person name="Fitton-Ouhabi V."/>
            <person name="Dementhon K."/>
            <person name="Accoceberry I."/>
            <person name="Sherman D.J."/>
            <person name="Noel T."/>
        </authorList>
    </citation>
    <scope>NUCLEOTIDE SEQUENCE [LARGE SCALE GENOMIC DNA]</scope>
    <source>
        <strain evidence="5 6">CBS 6936</strain>
    </source>
</reference>
<dbReference type="PANTHER" id="PTHR35859:SF4">
    <property type="entry name" value="MEMBRANE CHANNEL PROTEIN, PUTATIVE (AFU_ORTHOLOGUE AFUA_6G11300)-RELATED"/>
    <property type="match status" value="1"/>
</dbReference>
<gene>
    <name evidence="5" type="ORF">A9F13_03g01166</name>
</gene>
<evidence type="ECO:0000259" key="3">
    <source>
        <dbReference type="Pfam" id="PF23190"/>
    </source>
</evidence>
<protein>
    <recommendedName>
        <fullName evidence="7">Calcium channel</fullName>
    </recommendedName>
</protein>
<evidence type="ECO:0000256" key="2">
    <source>
        <dbReference type="SAM" id="Phobius"/>
    </source>
</evidence>
<dbReference type="Pfam" id="PF23317">
    <property type="entry name" value="YVC1_C"/>
    <property type="match status" value="1"/>
</dbReference>
<sequence>MASRYRNPSGPRFPNDAAPGVSGAVPESRYRYLEFKHLYFRLQSLLNQRVVLSLKYEQLKTPEIRMSLIRPLVSQITQLSSLARLHALFQPSLHDIHETPQFAPLPYGTVASNVSESSISTNVIYVLLLLRYEYQIQSENHLVMYDLLTTKANICEVLAIRMLREYRSMDRINLLFLNPMQLSSDSAPLASEQHHLLKNTKHLVCFNTLELSILAKAKKFLSQPVVIHILDRIYNGDLIIKEQQYPKSDDDSWASLLISSAKPSEDSREYPLLGRSFSAEFNEAEKNVVNYRFNRTSMKKVLVRSQVVPKYQALVINLKYGMLTLLFLVLVLRHKNNSSELGNSFVGKLISVLFWMLALSFNFDNIVKLSHIEFKFLKKIVWTYFDLLIVFLIDTSFVLRLLLIFDKISVSTYYSVFSLISILLFPRMLSVFNNYEFFNMMIVSFKKMSWNMIAMFCLFVSLIFGFFLCFITITIDLSTYEVAFSMLKLFFGFTPAVWDHWDSYNQLGRAIQLAYLFLIQFIVATILAIVLGNVFAKVSQTNKEEFEYLKTTNLIIYLKWGHLHWTQASHMWLIRVFHYVVNFFKLPIILLIYFYELLIKDNRQLLRKQQSDLKTFTFLTREDDFYGDSDMMAIHDEDSDVSTIMLRRNSGAGLGAGGGSALNSTAKKANRLAPQQSINTFAGFRSGSVESAFYDDYIGHKLRAEKEQKPKNHQPRRHSKSTNNDIMAKLRELENLVRAGDDKGRATRVRSAASEFASDRIASASEESNAESSEEQ</sequence>
<dbReference type="InterPro" id="IPR056336">
    <property type="entry name" value="YVC1_C"/>
</dbReference>
<comment type="caution">
    <text evidence="5">The sequence shown here is derived from an EMBL/GenBank/DDBJ whole genome shotgun (WGS) entry which is preliminary data.</text>
</comment>
<feature type="region of interest" description="Disordered" evidence="1">
    <location>
        <begin position="1"/>
        <end position="22"/>
    </location>
</feature>
<evidence type="ECO:0000313" key="6">
    <source>
        <dbReference type="Proteomes" id="UP000195602"/>
    </source>
</evidence>
<feature type="region of interest" description="Disordered" evidence="1">
    <location>
        <begin position="703"/>
        <end position="776"/>
    </location>
</feature>
<proteinExistence type="predicted"/>
<organism evidence="5 6">
    <name type="scientific">Clavispora lusitaniae</name>
    <name type="common">Candida lusitaniae</name>
    <dbReference type="NCBI Taxonomy" id="36911"/>
    <lineage>
        <taxon>Eukaryota</taxon>
        <taxon>Fungi</taxon>
        <taxon>Dikarya</taxon>
        <taxon>Ascomycota</taxon>
        <taxon>Saccharomycotina</taxon>
        <taxon>Pichiomycetes</taxon>
        <taxon>Metschnikowiaceae</taxon>
        <taxon>Clavispora</taxon>
    </lineage>
</organism>
<feature type="transmembrane region" description="Helical" evidence="2">
    <location>
        <begin position="513"/>
        <end position="536"/>
    </location>
</feature>
<dbReference type="InterPro" id="IPR056337">
    <property type="entry name" value="LHD_YVC1"/>
</dbReference>
<dbReference type="Proteomes" id="UP000195602">
    <property type="component" value="Unassembled WGS sequence"/>
</dbReference>
<feature type="transmembrane region" description="Helical" evidence="2">
    <location>
        <begin position="576"/>
        <end position="598"/>
    </location>
</feature>
<feature type="transmembrane region" description="Helical" evidence="2">
    <location>
        <begin position="481"/>
        <end position="501"/>
    </location>
</feature>
<feature type="transmembrane region" description="Helical" evidence="2">
    <location>
        <begin position="345"/>
        <end position="363"/>
    </location>
</feature>
<evidence type="ECO:0000256" key="1">
    <source>
        <dbReference type="SAM" id="MobiDB-lite"/>
    </source>
</evidence>
<keyword evidence="2" id="KW-1133">Transmembrane helix</keyword>
<dbReference type="PANTHER" id="PTHR35859">
    <property type="entry name" value="NONSELECTIVE CATION CHANNEL PROTEIN"/>
    <property type="match status" value="1"/>
</dbReference>
<feature type="transmembrane region" description="Helical" evidence="2">
    <location>
        <begin position="384"/>
        <end position="405"/>
    </location>
</feature>
<feature type="domain" description="YVC1 N-terminal linker helical" evidence="3">
    <location>
        <begin position="114"/>
        <end position="244"/>
    </location>
</feature>
<feature type="transmembrane region" description="Helical" evidence="2">
    <location>
        <begin position="453"/>
        <end position="475"/>
    </location>
</feature>
<evidence type="ECO:0008006" key="7">
    <source>
        <dbReference type="Google" id="ProtNLM"/>
    </source>
</evidence>
<dbReference type="KEGG" id="clus:A9F13_03g01166"/>
<evidence type="ECO:0000259" key="4">
    <source>
        <dbReference type="Pfam" id="PF23317"/>
    </source>
</evidence>
<dbReference type="EMBL" id="LYUB02000003">
    <property type="protein sequence ID" value="OVF09987.1"/>
    <property type="molecule type" value="Genomic_DNA"/>
</dbReference>
<accession>A0AA91Q3A1</accession>
<keyword evidence="2" id="KW-0472">Membrane</keyword>
<dbReference type="InterPro" id="IPR052971">
    <property type="entry name" value="TRP_calcium_channel"/>
</dbReference>
<dbReference type="Pfam" id="PF23190">
    <property type="entry name" value="LHD_TRPY1"/>
    <property type="match status" value="1"/>
</dbReference>
<evidence type="ECO:0000313" key="5">
    <source>
        <dbReference type="EMBL" id="OVF09987.1"/>
    </source>
</evidence>